<dbReference type="PANTHER" id="PTHR24347">
    <property type="entry name" value="SERINE/THREONINE-PROTEIN KINASE"/>
    <property type="match status" value="1"/>
</dbReference>
<dbReference type="OrthoDB" id="40902at2759"/>
<dbReference type="AlphaFoldDB" id="A0A6J1THB4"/>
<reference evidence="9" key="1">
    <citation type="submission" date="2025-08" db="UniProtKB">
        <authorList>
            <consortium name="RefSeq"/>
        </authorList>
    </citation>
    <scope>IDENTIFICATION</scope>
    <source>
        <tissue evidence="9">Whole organism</tissue>
    </source>
</reference>
<keyword evidence="9" id="KW-0808">Transferase</keyword>
<name>A0A6J1THB4_FRAOC</name>
<evidence type="ECO:0000256" key="4">
    <source>
        <dbReference type="SAM" id="Coils"/>
    </source>
</evidence>
<dbReference type="Proteomes" id="UP000504606">
    <property type="component" value="Unplaced"/>
</dbReference>
<dbReference type="GO" id="GO:0005524">
    <property type="term" value="F:ATP binding"/>
    <property type="evidence" value="ECO:0007669"/>
    <property type="project" value="UniProtKB-UniRule"/>
</dbReference>
<keyword evidence="2 3" id="KW-0067">ATP-binding</keyword>
<dbReference type="SUPFAM" id="SSF56112">
    <property type="entry name" value="Protein kinase-like (PK-like)"/>
    <property type="match status" value="1"/>
</dbReference>
<dbReference type="InterPro" id="IPR008271">
    <property type="entry name" value="Ser/Thr_kinase_AS"/>
</dbReference>
<dbReference type="Pfam" id="PF00069">
    <property type="entry name" value="Pkinase"/>
    <property type="match status" value="1"/>
</dbReference>
<dbReference type="RefSeq" id="XP_026292874.1">
    <property type="nucleotide sequence ID" value="XM_026437089.1"/>
</dbReference>
<keyword evidence="1 3" id="KW-0547">Nucleotide-binding</keyword>
<dbReference type="SUPFAM" id="SSF49879">
    <property type="entry name" value="SMAD/FHA domain"/>
    <property type="match status" value="1"/>
</dbReference>
<feature type="binding site" evidence="3">
    <location>
        <position position="216"/>
    </location>
    <ligand>
        <name>ATP</name>
        <dbReference type="ChEBI" id="CHEBI:30616"/>
    </ligand>
</feature>
<dbReference type="SMART" id="SM00220">
    <property type="entry name" value="S_TKc"/>
    <property type="match status" value="1"/>
</dbReference>
<keyword evidence="9" id="KW-0418">Kinase</keyword>
<dbReference type="CDD" id="cd05117">
    <property type="entry name" value="STKc_CAMK"/>
    <property type="match status" value="1"/>
</dbReference>
<dbReference type="Pfam" id="PF00498">
    <property type="entry name" value="FHA"/>
    <property type="match status" value="1"/>
</dbReference>
<dbReference type="PROSITE" id="PS50011">
    <property type="entry name" value="PROTEIN_KINASE_DOM"/>
    <property type="match status" value="1"/>
</dbReference>
<dbReference type="InterPro" id="IPR000253">
    <property type="entry name" value="FHA_dom"/>
</dbReference>
<feature type="coiled-coil region" evidence="4">
    <location>
        <begin position="269"/>
        <end position="296"/>
    </location>
</feature>
<evidence type="ECO:0000256" key="2">
    <source>
        <dbReference type="ARBA" id="ARBA00022840"/>
    </source>
</evidence>
<feature type="domain" description="Protein kinase" evidence="7">
    <location>
        <begin position="183"/>
        <end position="451"/>
    </location>
</feature>
<dbReference type="PROSITE" id="PS00107">
    <property type="entry name" value="PROTEIN_KINASE_ATP"/>
    <property type="match status" value="1"/>
</dbReference>
<dbReference type="PROSITE" id="PS00108">
    <property type="entry name" value="PROTEIN_KINASE_ST"/>
    <property type="match status" value="1"/>
</dbReference>
<evidence type="ECO:0000313" key="8">
    <source>
        <dbReference type="Proteomes" id="UP000504606"/>
    </source>
</evidence>
<feature type="region of interest" description="Disordered" evidence="5">
    <location>
        <begin position="1"/>
        <end position="32"/>
    </location>
</feature>
<keyword evidence="4" id="KW-0175">Coiled coil</keyword>
<evidence type="ECO:0000256" key="3">
    <source>
        <dbReference type="PROSITE-ProRule" id="PRU10141"/>
    </source>
</evidence>
<dbReference type="InterPro" id="IPR011009">
    <property type="entry name" value="Kinase-like_dom_sf"/>
</dbReference>
<evidence type="ECO:0000256" key="5">
    <source>
        <dbReference type="SAM" id="MobiDB-lite"/>
    </source>
</evidence>
<evidence type="ECO:0000313" key="9">
    <source>
        <dbReference type="RefSeq" id="XP_026292874.1"/>
    </source>
</evidence>
<dbReference type="KEGG" id="foc:113217272"/>
<feature type="compositionally biased region" description="Low complexity" evidence="5">
    <location>
        <begin position="18"/>
        <end position="32"/>
    </location>
</feature>
<evidence type="ECO:0000259" key="7">
    <source>
        <dbReference type="PROSITE" id="PS50011"/>
    </source>
</evidence>
<feature type="domain" description="FHA" evidence="6">
    <location>
        <begin position="70"/>
        <end position="130"/>
    </location>
</feature>
<keyword evidence="8" id="KW-1185">Reference proteome</keyword>
<dbReference type="PROSITE" id="PS50006">
    <property type="entry name" value="FHA_DOMAIN"/>
    <property type="match status" value="1"/>
</dbReference>
<evidence type="ECO:0000256" key="1">
    <source>
        <dbReference type="ARBA" id="ARBA00022741"/>
    </source>
</evidence>
<dbReference type="InterPro" id="IPR000719">
    <property type="entry name" value="Prot_kinase_dom"/>
</dbReference>
<dbReference type="GeneID" id="113217272"/>
<dbReference type="InterPro" id="IPR008984">
    <property type="entry name" value="SMAD_FHA_dom_sf"/>
</dbReference>
<dbReference type="InterPro" id="IPR017441">
    <property type="entry name" value="Protein_kinase_ATP_BS"/>
</dbReference>
<dbReference type="GO" id="GO:0004672">
    <property type="term" value="F:protein kinase activity"/>
    <property type="evidence" value="ECO:0007669"/>
    <property type="project" value="InterPro"/>
</dbReference>
<gene>
    <name evidence="9" type="primary">LOC113217272</name>
</gene>
<proteinExistence type="predicted"/>
<dbReference type="Gene3D" id="1.10.510.10">
    <property type="entry name" value="Transferase(Phosphotransferase) domain 1"/>
    <property type="match status" value="1"/>
</dbReference>
<evidence type="ECO:0000259" key="6">
    <source>
        <dbReference type="PROSITE" id="PS50006"/>
    </source>
</evidence>
<feature type="compositionally biased region" description="Polar residues" evidence="5">
    <location>
        <begin position="1"/>
        <end position="10"/>
    </location>
</feature>
<dbReference type="FunFam" id="1.10.510.10:FF:000571">
    <property type="entry name" value="Maternal embryonic leucine zipper kinase"/>
    <property type="match status" value="1"/>
</dbReference>
<accession>A0A6J1THB4</accession>
<dbReference type="Gene3D" id="2.60.200.20">
    <property type="match status" value="1"/>
</dbReference>
<protein>
    <submittedName>
        <fullName evidence="9">Ovarian-specific serine/threonine-protein kinase Lok</fullName>
    </submittedName>
</protein>
<sequence>MEFDSQQNTEPVEYTWDSQDSGFQESQQSQQQPEYWGRLYPMRSSLRKIDLVNNSVKVGVARFKKIDDHLEVGADVVLERSDLPTNTFLKCSRVHFEIRRVEVRVLGVHTTQVRIFDRSTNGTYINGHCMKRWSDALKWRVLKTNDVIGFPDGKSVPNYDAFIFIDPLVSISSQIPYSIRKKYQVTVRLGAGTFGEVSLVFDKENGKPCAMKTILKDTFVNNRMLNSLQKKLVNELDILQSVKHPNVIQLVDVLDCKKEHFLVLEYMEGKDLEHRLERARQNNEQLEEKLSKLYFYQILQGVQYLHRQGIIHRDLKPANILLASDQKETILKITDFGLSKVLSPATMMKTLCGTKMFLAPEVIEGAGSYEYTEQVDVWSMGVILYLCLSGVEPFYTDTGNVDELIREAVFDLDSTDWNNTSEDAKAVINRMLTKDPNERIRVREIYQMLWLQDEEMIEKANELYSVLDSSNSSSSTMTVDSTFSCSVEEDSLAGFPSPPSKKRRTL</sequence>
<organism evidence="8 9">
    <name type="scientific">Frankliniella occidentalis</name>
    <name type="common">Western flower thrips</name>
    <name type="synonym">Euthrips occidentalis</name>
    <dbReference type="NCBI Taxonomy" id="133901"/>
    <lineage>
        <taxon>Eukaryota</taxon>
        <taxon>Metazoa</taxon>
        <taxon>Ecdysozoa</taxon>
        <taxon>Arthropoda</taxon>
        <taxon>Hexapoda</taxon>
        <taxon>Insecta</taxon>
        <taxon>Pterygota</taxon>
        <taxon>Neoptera</taxon>
        <taxon>Paraneoptera</taxon>
        <taxon>Thysanoptera</taxon>
        <taxon>Terebrantia</taxon>
        <taxon>Thripoidea</taxon>
        <taxon>Thripidae</taxon>
        <taxon>Frankliniella</taxon>
    </lineage>
</organism>